<dbReference type="EMBL" id="CAFBOH010000079">
    <property type="protein sequence ID" value="CAB4980647.1"/>
    <property type="molecule type" value="Genomic_DNA"/>
</dbReference>
<evidence type="ECO:0000259" key="3">
    <source>
        <dbReference type="PROSITE" id="PS51910"/>
    </source>
</evidence>
<dbReference type="EMBL" id="CAFAAW010000006">
    <property type="protein sequence ID" value="CAB4803483.1"/>
    <property type="molecule type" value="Genomic_DNA"/>
</dbReference>
<dbReference type="Pfam" id="PF00704">
    <property type="entry name" value="Glyco_hydro_18"/>
    <property type="match status" value="1"/>
</dbReference>
<dbReference type="Gene3D" id="3.20.20.80">
    <property type="entry name" value="Glycosidases"/>
    <property type="match status" value="1"/>
</dbReference>
<feature type="domain" description="GH18" evidence="3">
    <location>
        <begin position="30"/>
        <end position="383"/>
    </location>
</feature>
<evidence type="ECO:0000313" key="5">
    <source>
        <dbReference type="EMBL" id="CAB4803483.1"/>
    </source>
</evidence>
<accession>A0A6J6GPR8</accession>
<dbReference type="InterPro" id="IPR001223">
    <property type="entry name" value="Glyco_hydro18_cat"/>
</dbReference>
<keyword evidence="1" id="KW-0378">Hydrolase</keyword>
<organism evidence="4">
    <name type="scientific">freshwater metagenome</name>
    <dbReference type="NCBI Taxonomy" id="449393"/>
    <lineage>
        <taxon>unclassified sequences</taxon>
        <taxon>metagenomes</taxon>
        <taxon>ecological metagenomes</taxon>
    </lineage>
</organism>
<dbReference type="InterPro" id="IPR001579">
    <property type="entry name" value="Glyco_hydro_18_chit_AS"/>
</dbReference>
<dbReference type="GO" id="GO:0008061">
    <property type="term" value="F:chitin binding"/>
    <property type="evidence" value="ECO:0007669"/>
    <property type="project" value="InterPro"/>
</dbReference>
<sequence length="574" mass="62292">MRKILVTALTLFFVTANSFFTPAGADNPPRRILSGWLDGSPTIYLPSVDTNFNYDVIRDVSPFWYGLASESKITDKYTLGLYTKPITVALQDLKTRGLIVIPTITDDQPVRTLAGILANEGKRATLVKTIKDLVTKYNYDGIDLDFEKFYAKGETRANWVAMKPNWVSFIKELSATLHADSKLLSVTTPPDFDPATKRAGNWVYAWSEIGPHIDRLRIMAYDYSTITPGPIGPLDWTEDAVKFAITQMPASKVFVGIPGYGRDWITKVEGACPTAFASTIIVGGRASLAMRDAVNLASTYGGEAKYNTTFAENSYVYKKPYSDPTNSAITCTATRTVWYPDERSYAARAALVGKYRLGGVAVWTFGKETAAAATAIKNVAKAIAPDVIVSAIATDLEQINYGATFNLTGTFKLPDKTPVAGLNVRFEVKNSTDSTWRSIAVGVTDAAGTITAPAIVAEKSQIRLVSEGSWERLEAKSLEKAINVAPNIMMQLPSSVKATSAYQVKGQIFPKSAGVSVNVKRNGVVIGSYLTDATGGFNFTLIEKEANLVNYQASVAANAKMGAGNSEIYPLLIR</sequence>
<dbReference type="InterPro" id="IPR029070">
    <property type="entry name" value="Chitinase_insertion_sf"/>
</dbReference>
<gene>
    <name evidence="4" type="ORF">UFOPK1854_00096</name>
    <name evidence="5" type="ORF">UFOPK3120_00128</name>
    <name evidence="6" type="ORF">UFOPK3935_00682</name>
</gene>
<evidence type="ECO:0000256" key="1">
    <source>
        <dbReference type="ARBA" id="ARBA00022801"/>
    </source>
</evidence>
<dbReference type="GO" id="GO:0004553">
    <property type="term" value="F:hydrolase activity, hydrolyzing O-glycosyl compounds"/>
    <property type="evidence" value="ECO:0007669"/>
    <property type="project" value="InterPro"/>
</dbReference>
<dbReference type="AlphaFoldDB" id="A0A6J6GPR8"/>
<dbReference type="EMBL" id="CAEZUT010000006">
    <property type="protein sequence ID" value="CAB4603307.1"/>
    <property type="molecule type" value="Genomic_DNA"/>
</dbReference>
<reference evidence="4" key="1">
    <citation type="submission" date="2020-05" db="EMBL/GenBank/DDBJ databases">
        <authorList>
            <person name="Chiriac C."/>
            <person name="Salcher M."/>
            <person name="Ghai R."/>
            <person name="Kavagutti S V."/>
        </authorList>
    </citation>
    <scope>NUCLEOTIDE SEQUENCE</scope>
</reference>
<dbReference type="PANTHER" id="PTHR46066:SF2">
    <property type="entry name" value="CHITINASE DOMAIN-CONTAINING PROTEIN 1"/>
    <property type="match status" value="1"/>
</dbReference>
<proteinExistence type="predicted"/>
<evidence type="ECO:0000256" key="2">
    <source>
        <dbReference type="ARBA" id="ARBA00023295"/>
    </source>
</evidence>
<dbReference type="Gene3D" id="3.10.50.10">
    <property type="match status" value="1"/>
</dbReference>
<protein>
    <submittedName>
        <fullName evidence="4">Unannotated protein</fullName>
    </submittedName>
</protein>
<dbReference type="PANTHER" id="PTHR46066">
    <property type="entry name" value="CHITINASE DOMAIN-CONTAINING PROTEIN 1 FAMILY MEMBER"/>
    <property type="match status" value="1"/>
</dbReference>
<dbReference type="InterPro" id="IPR011583">
    <property type="entry name" value="Chitinase_II/V-like_cat"/>
</dbReference>
<evidence type="ECO:0000313" key="6">
    <source>
        <dbReference type="EMBL" id="CAB4980647.1"/>
    </source>
</evidence>
<keyword evidence="2" id="KW-0326">Glycosidase</keyword>
<dbReference type="GO" id="GO:0005975">
    <property type="term" value="P:carbohydrate metabolic process"/>
    <property type="evidence" value="ECO:0007669"/>
    <property type="project" value="InterPro"/>
</dbReference>
<dbReference type="PROSITE" id="PS51910">
    <property type="entry name" value="GH18_2"/>
    <property type="match status" value="1"/>
</dbReference>
<dbReference type="SUPFAM" id="SSF51445">
    <property type="entry name" value="(Trans)glycosidases"/>
    <property type="match status" value="1"/>
</dbReference>
<dbReference type="SMART" id="SM00636">
    <property type="entry name" value="Glyco_18"/>
    <property type="match status" value="1"/>
</dbReference>
<evidence type="ECO:0000313" key="4">
    <source>
        <dbReference type="EMBL" id="CAB4603307.1"/>
    </source>
</evidence>
<dbReference type="InterPro" id="IPR017853">
    <property type="entry name" value="GH"/>
</dbReference>
<name>A0A6J6GPR8_9ZZZZ</name>
<dbReference type="PROSITE" id="PS01095">
    <property type="entry name" value="GH18_1"/>
    <property type="match status" value="1"/>
</dbReference>